<dbReference type="HOGENOM" id="CLU_1776534_0_0_7"/>
<dbReference type="KEGG" id="sfu:Sfum_0760"/>
<proteinExistence type="predicted"/>
<organism evidence="1 2">
    <name type="scientific">Syntrophobacter fumaroxidans (strain DSM 10017 / MPOB)</name>
    <dbReference type="NCBI Taxonomy" id="335543"/>
    <lineage>
        <taxon>Bacteria</taxon>
        <taxon>Pseudomonadati</taxon>
        <taxon>Thermodesulfobacteriota</taxon>
        <taxon>Syntrophobacteria</taxon>
        <taxon>Syntrophobacterales</taxon>
        <taxon>Syntrophobacteraceae</taxon>
        <taxon>Syntrophobacter</taxon>
    </lineage>
</organism>
<dbReference type="EMBL" id="CP000478">
    <property type="protein sequence ID" value="ABK16458.1"/>
    <property type="molecule type" value="Genomic_DNA"/>
</dbReference>
<accession>A0LGA6</accession>
<dbReference type="InParanoid" id="A0LGA6"/>
<reference evidence="1 2" key="1">
    <citation type="submission" date="2006-10" db="EMBL/GenBank/DDBJ databases">
        <title>Complete sequence of Syntrophobacter fumaroxidans MPOB.</title>
        <authorList>
            <consortium name="US DOE Joint Genome Institute"/>
            <person name="Copeland A."/>
            <person name="Lucas S."/>
            <person name="Lapidus A."/>
            <person name="Barry K."/>
            <person name="Detter J.C."/>
            <person name="Glavina del Rio T."/>
            <person name="Hammon N."/>
            <person name="Israni S."/>
            <person name="Pitluck S."/>
            <person name="Goltsman E.G."/>
            <person name="Martinez M."/>
            <person name="Schmutz J."/>
            <person name="Larimer F."/>
            <person name="Land M."/>
            <person name="Hauser L."/>
            <person name="Kyrpides N."/>
            <person name="Kim E."/>
            <person name="Boone D.R."/>
            <person name="Brockman F."/>
            <person name="Culley D."/>
            <person name="Ferry J."/>
            <person name="Gunsalus R."/>
            <person name="McInerney M.J."/>
            <person name="Morrison M."/>
            <person name="Plugge C."/>
            <person name="Rohlin L."/>
            <person name="Scholten J."/>
            <person name="Sieber J."/>
            <person name="Stams A.J.M."/>
            <person name="Worm P."/>
            <person name="Henstra A.M."/>
            <person name="Richardson P."/>
        </authorList>
    </citation>
    <scope>NUCLEOTIDE SEQUENCE [LARGE SCALE GENOMIC DNA]</scope>
    <source>
        <strain evidence="2">DSM 10017 / MPOB</strain>
    </source>
</reference>
<evidence type="ECO:0000313" key="2">
    <source>
        <dbReference type="Proteomes" id="UP000001784"/>
    </source>
</evidence>
<sequence length="146" mass="16408">MRSFESLIAKNNLSMEMARVESNPIIGNVDAIEGVEHYQCRLYRPGRKLDVYLSIGPGEGTLTLADVLYMLAMDASGCSMMKGYADCVDAQPLVFGTDGNFPEIGAFWQEFRGRCKQAARLKDFLGETSYRELETWGQTYTFHKTP</sequence>
<dbReference type="OrthoDB" id="9829715at2"/>
<dbReference type="Proteomes" id="UP000001784">
    <property type="component" value="Chromosome"/>
</dbReference>
<evidence type="ECO:0000313" key="1">
    <source>
        <dbReference type="EMBL" id="ABK16458.1"/>
    </source>
</evidence>
<protein>
    <submittedName>
        <fullName evidence="1">Uncharacterized protein</fullName>
    </submittedName>
</protein>
<dbReference type="RefSeq" id="WP_011697631.1">
    <property type="nucleotide sequence ID" value="NC_008554.1"/>
</dbReference>
<gene>
    <name evidence="1" type="ordered locus">Sfum_0760</name>
</gene>
<dbReference type="AlphaFoldDB" id="A0LGA6"/>
<name>A0LGA6_SYNFM</name>
<keyword evidence="2" id="KW-1185">Reference proteome</keyword>